<organism evidence="1 2">
    <name type="scientific">Arctium lappa</name>
    <name type="common">Greater burdock</name>
    <name type="synonym">Lappa major</name>
    <dbReference type="NCBI Taxonomy" id="4217"/>
    <lineage>
        <taxon>Eukaryota</taxon>
        <taxon>Viridiplantae</taxon>
        <taxon>Streptophyta</taxon>
        <taxon>Embryophyta</taxon>
        <taxon>Tracheophyta</taxon>
        <taxon>Spermatophyta</taxon>
        <taxon>Magnoliopsida</taxon>
        <taxon>eudicotyledons</taxon>
        <taxon>Gunneridae</taxon>
        <taxon>Pentapetalae</taxon>
        <taxon>asterids</taxon>
        <taxon>campanulids</taxon>
        <taxon>Asterales</taxon>
        <taxon>Asteraceae</taxon>
        <taxon>Carduoideae</taxon>
        <taxon>Cardueae</taxon>
        <taxon>Arctiinae</taxon>
        <taxon>Arctium</taxon>
    </lineage>
</organism>
<name>A0ACB8ZGJ1_ARCLA</name>
<keyword evidence="2" id="KW-1185">Reference proteome</keyword>
<evidence type="ECO:0000313" key="2">
    <source>
        <dbReference type="Proteomes" id="UP001055879"/>
    </source>
</evidence>
<reference evidence="1 2" key="2">
    <citation type="journal article" date="2022" name="Mol. Ecol. Resour.">
        <title>The genomes of chicory, endive, great burdock and yacon provide insights into Asteraceae paleo-polyploidization history and plant inulin production.</title>
        <authorList>
            <person name="Fan W."/>
            <person name="Wang S."/>
            <person name="Wang H."/>
            <person name="Wang A."/>
            <person name="Jiang F."/>
            <person name="Liu H."/>
            <person name="Zhao H."/>
            <person name="Xu D."/>
            <person name="Zhang Y."/>
        </authorList>
    </citation>
    <scope>NUCLEOTIDE SEQUENCE [LARGE SCALE GENOMIC DNA]</scope>
    <source>
        <strain evidence="2">cv. Niubang</strain>
    </source>
</reference>
<comment type="caution">
    <text evidence="1">The sequence shown here is derived from an EMBL/GenBank/DDBJ whole genome shotgun (WGS) entry which is preliminary data.</text>
</comment>
<accession>A0ACB8ZGJ1</accession>
<reference evidence="2" key="1">
    <citation type="journal article" date="2022" name="Mol. Ecol. Resour.">
        <title>The genomes of chicory, endive, great burdock and yacon provide insights into Asteraceae palaeo-polyploidization history and plant inulin production.</title>
        <authorList>
            <person name="Fan W."/>
            <person name="Wang S."/>
            <person name="Wang H."/>
            <person name="Wang A."/>
            <person name="Jiang F."/>
            <person name="Liu H."/>
            <person name="Zhao H."/>
            <person name="Xu D."/>
            <person name="Zhang Y."/>
        </authorList>
    </citation>
    <scope>NUCLEOTIDE SEQUENCE [LARGE SCALE GENOMIC DNA]</scope>
    <source>
        <strain evidence="2">cv. Niubang</strain>
    </source>
</reference>
<evidence type="ECO:0000313" key="1">
    <source>
        <dbReference type="EMBL" id="KAI3697079.1"/>
    </source>
</evidence>
<dbReference type="EMBL" id="CM042056">
    <property type="protein sequence ID" value="KAI3697079.1"/>
    <property type="molecule type" value="Genomic_DNA"/>
</dbReference>
<gene>
    <name evidence="1" type="ORF">L6452_29818</name>
</gene>
<protein>
    <submittedName>
        <fullName evidence="1">Uncharacterized protein</fullName>
    </submittedName>
</protein>
<sequence>MDSRNHGFLALILLIISSILCLQSRGDGTGSVFFLDSSTQRYFQPRSSETLFGDWESLWQSQSLLLPEIGVAISVLLGFSPPLTLSPTSLKKEIILDEVLLPNPFDRPHAVFVLEINGVEDKGPGLGIDSDVFVSSLKSRVALGQNYADIQLSDEEKVSLVSLNEPLPSDMEFTDNILDDFASWLGGSYVRNLVKSLSGELTVPLANNVQLKLHMSKIADREFITSLISLIQNVERAVQMHRDFSGSTHSPAELVMGRFDGVKALKEQYGTNDLVQQGIELLVTSLSKIYDMLQTVYKGQIVGVVLFNGSPAKESGTMLTVTFTSQPARYWLEERNESPHDRMIAQVVLVQRTLAWITRSILIMATLLGIYFLVNMILTRDTLLYSHVKFD</sequence>
<proteinExistence type="predicted"/>
<dbReference type="Proteomes" id="UP001055879">
    <property type="component" value="Linkage Group LG10"/>
</dbReference>